<keyword evidence="3 8" id="KW-0812">Transmembrane</keyword>
<name>A0A2A8D3T7_9MICC</name>
<dbReference type="PANTHER" id="PTHR43731:SF14">
    <property type="entry name" value="PRESENILIN-ASSOCIATED RHOMBOID-LIKE PROTEIN, MITOCHONDRIAL"/>
    <property type="match status" value="1"/>
</dbReference>
<feature type="transmembrane region" description="Helical" evidence="8">
    <location>
        <begin position="209"/>
        <end position="228"/>
    </location>
</feature>
<dbReference type="InterPro" id="IPR050925">
    <property type="entry name" value="Rhomboid_protease_S54"/>
</dbReference>
<comment type="similarity">
    <text evidence="2">Belongs to the peptidase S54 family.</text>
</comment>
<protein>
    <submittedName>
        <fullName evidence="10">Rhomboid family intramembrane serine protease</fullName>
    </submittedName>
</protein>
<evidence type="ECO:0000256" key="3">
    <source>
        <dbReference type="ARBA" id="ARBA00022692"/>
    </source>
</evidence>
<reference evidence="10" key="1">
    <citation type="submission" date="2017-10" db="EMBL/GenBank/DDBJ databases">
        <title>Kefir isolates.</title>
        <authorList>
            <person name="Kim Y."/>
            <person name="Blasche S."/>
        </authorList>
    </citation>
    <scope>NUCLEOTIDE SEQUENCE [LARGE SCALE GENOMIC DNA]</scope>
    <source>
        <strain evidence="10">OG2-2</strain>
    </source>
</reference>
<comment type="subcellular location">
    <subcellularLocation>
        <location evidence="1">Membrane</location>
        <topology evidence="1">Multi-pass membrane protein</topology>
    </subcellularLocation>
</comment>
<dbReference type="Gene3D" id="1.20.1540.10">
    <property type="entry name" value="Rhomboid-like"/>
    <property type="match status" value="1"/>
</dbReference>
<evidence type="ECO:0000256" key="6">
    <source>
        <dbReference type="ARBA" id="ARBA00023136"/>
    </source>
</evidence>
<dbReference type="EMBL" id="PDEV01000006">
    <property type="protein sequence ID" value="PEN15463.1"/>
    <property type="molecule type" value="Genomic_DNA"/>
</dbReference>
<dbReference type="Proteomes" id="UP000219947">
    <property type="component" value="Unassembled WGS sequence"/>
</dbReference>
<feature type="domain" description="Peptidase S54 rhomboid" evidence="9">
    <location>
        <begin position="113"/>
        <end position="248"/>
    </location>
</feature>
<evidence type="ECO:0000259" key="9">
    <source>
        <dbReference type="Pfam" id="PF01694"/>
    </source>
</evidence>
<dbReference type="GO" id="GO:0016020">
    <property type="term" value="C:membrane"/>
    <property type="evidence" value="ECO:0007669"/>
    <property type="project" value="UniProtKB-SubCell"/>
</dbReference>
<feature type="transmembrane region" description="Helical" evidence="8">
    <location>
        <begin position="130"/>
        <end position="147"/>
    </location>
</feature>
<dbReference type="GO" id="GO:0004252">
    <property type="term" value="F:serine-type endopeptidase activity"/>
    <property type="evidence" value="ECO:0007669"/>
    <property type="project" value="InterPro"/>
</dbReference>
<dbReference type="InterPro" id="IPR035952">
    <property type="entry name" value="Rhomboid-like_sf"/>
</dbReference>
<evidence type="ECO:0000256" key="1">
    <source>
        <dbReference type="ARBA" id="ARBA00004141"/>
    </source>
</evidence>
<feature type="region of interest" description="Disordered" evidence="7">
    <location>
        <begin position="1"/>
        <end position="21"/>
    </location>
</feature>
<feature type="transmembrane region" description="Helical" evidence="8">
    <location>
        <begin position="154"/>
        <end position="175"/>
    </location>
</feature>
<dbReference type="PANTHER" id="PTHR43731">
    <property type="entry name" value="RHOMBOID PROTEASE"/>
    <property type="match status" value="1"/>
</dbReference>
<proteinExistence type="inferred from homology"/>
<keyword evidence="11" id="KW-1185">Reference proteome</keyword>
<dbReference type="GO" id="GO:0006508">
    <property type="term" value="P:proteolysis"/>
    <property type="evidence" value="ECO:0007669"/>
    <property type="project" value="UniProtKB-KW"/>
</dbReference>
<evidence type="ECO:0000256" key="8">
    <source>
        <dbReference type="SAM" id="Phobius"/>
    </source>
</evidence>
<organism evidence="10 11">
    <name type="scientific">Rothia dentocariosa</name>
    <dbReference type="NCBI Taxonomy" id="2047"/>
    <lineage>
        <taxon>Bacteria</taxon>
        <taxon>Bacillati</taxon>
        <taxon>Actinomycetota</taxon>
        <taxon>Actinomycetes</taxon>
        <taxon>Micrococcales</taxon>
        <taxon>Micrococcaceae</taxon>
        <taxon>Rothia</taxon>
    </lineage>
</organism>
<accession>A0A2A8D3T7</accession>
<keyword evidence="4" id="KW-0378">Hydrolase</keyword>
<keyword evidence="5 8" id="KW-1133">Transmembrane helix</keyword>
<comment type="caution">
    <text evidence="10">The sequence shown here is derived from an EMBL/GenBank/DDBJ whole genome shotgun (WGS) entry which is preliminary data.</text>
</comment>
<evidence type="ECO:0000256" key="2">
    <source>
        <dbReference type="ARBA" id="ARBA00009045"/>
    </source>
</evidence>
<feature type="transmembrane region" description="Helical" evidence="8">
    <location>
        <begin position="71"/>
        <end position="93"/>
    </location>
</feature>
<dbReference type="InterPro" id="IPR022764">
    <property type="entry name" value="Peptidase_S54_rhomboid_dom"/>
</dbReference>
<dbReference type="SUPFAM" id="SSF144091">
    <property type="entry name" value="Rhomboid-like"/>
    <property type="match status" value="1"/>
</dbReference>
<evidence type="ECO:0000256" key="4">
    <source>
        <dbReference type="ARBA" id="ARBA00022801"/>
    </source>
</evidence>
<dbReference type="Pfam" id="PF01694">
    <property type="entry name" value="Rhomboid"/>
    <property type="match status" value="1"/>
</dbReference>
<feature type="transmembrane region" description="Helical" evidence="8">
    <location>
        <begin position="181"/>
        <end position="202"/>
    </location>
</feature>
<gene>
    <name evidence="10" type="ORF">CRM92_10235</name>
</gene>
<evidence type="ECO:0000256" key="7">
    <source>
        <dbReference type="SAM" id="MobiDB-lite"/>
    </source>
</evidence>
<evidence type="ECO:0000313" key="11">
    <source>
        <dbReference type="Proteomes" id="UP000219947"/>
    </source>
</evidence>
<dbReference type="RefSeq" id="WP_048779334.1">
    <property type="nucleotide sequence ID" value="NZ_CAURLQ010000001.1"/>
</dbReference>
<keyword evidence="6 8" id="KW-0472">Membrane</keyword>
<feature type="compositionally biased region" description="Polar residues" evidence="7">
    <location>
        <begin position="1"/>
        <end position="16"/>
    </location>
</feature>
<evidence type="ECO:0000313" key="10">
    <source>
        <dbReference type="EMBL" id="PEN15463.1"/>
    </source>
</evidence>
<dbReference type="AlphaFoldDB" id="A0A2A8D3T7"/>
<feature type="transmembrane region" description="Helical" evidence="8">
    <location>
        <begin position="234"/>
        <end position="253"/>
    </location>
</feature>
<keyword evidence="10" id="KW-0645">Protease</keyword>
<sequence>MDYPSNPQQNSSQTEPTCPRHSDRVSYARCKRCMRPACGECQINLDVGMICPDCYRELYGRQYQARTPRRFVPYVTYTLIGINVVVYLLQLIIPQYWVYSMFALKWDYTEFTGEYYRVLTSGFLHSQNDYSHIVMNMLSLYIFGIALEQMMGWWRYLLVYLLSIVGGSFGVLLLDDPTAEVVGASGGIFGLIGAYLVIMVVLRERDNIRALMIMIAVNVAFGFLVPGISWQAHAGGFAVGALATGVLLAPQIIQRTRSIQR</sequence>
<evidence type="ECO:0000256" key="5">
    <source>
        <dbReference type="ARBA" id="ARBA00022989"/>
    </source>
</evidence>